<evidence type="ECO:0000313" key="2">
    <source>
        <dbReference type="EMBL" id="OGM57928.1"/>
    </source>
</evidence>
<proteinExistence type="predicted"/>
<feature type="domain" description="Nudix hydrolase" evidence="1">
    <location>
        <begin position="22"/>
        <end position="181"/>
    </location>
</feature>
<dbReference type="PROSITE" id="PS51462">
    <property type="entry name" value="NUDIX"/>
    <property type="match status" value="1"/>
</dbReference>
<sequence>MEKRKKSKKKETGIKSKKLQFRREFAAGGIVFKKLKVKNEKLIILWLITRSSPSKQFPGVFWRLPKGWLDDSRGGKSPGPKSTGEIKVEEGDLIDAAKREVAEEGGIDAEIVRKIGTEKYFLRHGGKNILKFVTFYLMEWVRDLEEGFGFETTEVGWFSYIQARKTLSNSYEKKVLDKAKHILDLELK</sequence>
<reference evidence="2 3" key="1">
    <citation type="journal article" date="2016" name="Nat. Commun.">
        <title>Thousands of microbial genomes shed light on interconnected biogeochemical processes in an aquifer system.</title>
        <authorList>
            <person name="Anantharaman K."/>
            <person name="Brown C.T."/>
            <person name="Hug L.A."/>
            <person name="Sharon I."/>
            <person name="Castelle C.J."/>
            <person name="Probst A.J."/>
            <person name="Thomas B.C."/>
            <person name="Singh A."/>
            <person name="Wilkins M.J."/>
            <person name="Karaoz U."/>
            <person name="Brodie E.L."/>
            <person name="Williams K.H."/>
            <person name="Hubbard S.S."/>
            <person name="Banfield J.F."/>
        </authorList>
    </citation>
    <scope>NUCLEOTIDE SEQUENCE [LARGE SCALE GENOMIC DNA]</scope>
</reference>
<accession>A0A1F8B3F7</accession>
<dbReference type="Pfam" id="PF00293">
    <property type="entry name" value="NUDIX"/>
    <property type="match status" value="1"/>
</dbReference>
<dbReference type="InterPro" id="IPR015797">
    <property type="entry name" value="NUDIX_hydrolase-like_dom_sf"/>
</dbReference>
<gene>
    <name evidence="2" type="ORF">A2955_00150</name>
</gene>
<protein>
    <recommendedName>
        <fullName evidence="1">Nudix hydrolase domain-containing protein</fullName>
    </recommendedName>
</protein>
<organism evidence="2 3">
    <name type="scientific">Candidatus Woesebacteria bacterium RIFCSPLOWO2_01_FULL_37_19</name>
    <dbReference type="NCBI Taxonomy" id="1802514"/>
    <lineage>
        <taxon>Bacteria</taxon>
        <taxon>Candidatus Woeseibacteriota</taxon>
    </lineage>
</organism>
<dbReference type="Gene3D" id="3.90.79.10">
    <property type="entry name" value="Nucleoside Triphosphate Pyrophosphohydrolase"/>
    <property type="match status" value="1"/>
</dbReference>
<dbReference type="InterPro" id="IPR000086">
    <property type="entry name" value="NUDIX_hydrolase_dom"/>
</dbReference>
<dbReference type="Proteomes" id="UP000177501">
    <property type="component" value="Unassembled WGS sequence"/>
</dbReference>
<comment type="caution">
    <text evidence="2">The sequence shown here is derived from an EMBL/GenBank/DDBJ whole genome shotgun (WGS) entry which is preliminary data.</text>
</comment>
<dbReference type="SUPFAM" id="SSF55811">
    <property type="entry name" value="Nudix"/>
    <property type="match status" value="1"/>
</dbReference>
<evidence type="ECO:0000259" key="1">
    <source>
        <dbReference type="PROSITE" id="PS51462"/>
    </source>
</evidence>
<dbReference type="EMBL" id="MGHA01000052">
    <property type="protein sequence ID" value="OGM57928.1"/>
    <property type="molecule type" value="Genomic_DNA"/>
</dbReference>
<evidence type="ECO:0000313" key="3">
    <source>
        <dbReference type="Proteomes" id="UP000177501"/>
    </source>
</evidence>
<dbReference type="STRING" id="1802514.A2955_00150"/>
<name>A0A1F8B3F7_9BACT</name>
<dbReference type="AlphaFoldDB" id="A0A1F8B3F7"/>